<feature type="region of interest" description="Disordered" evidence="1">
    <location>
        <begin position="330"/>
        <end position="376"/>
    </location>
</feature>
<dbReference type="InterPro" id="IPR051320">
    <property type="entry name" value="Viral_Replic_Matur_Polypro"/>
</dbReference>
<dbReference type="Pfam" id="PF13650">
    <property type="entry name" value="Asp_protease_2"/>
    <property type="match status" value="1"/>
</dbReference>
<gene>
    <name evidence="2" type="ORF">PHMEG_00033676</name>
</gene>
<dbReference type="GO" id="GO:0004190">
    <property type="term" value="F:aspartic-type endopeptidase activity"/>
    <property type="evidence" value="ECO:0007669"/>
    <property type="project" value="InterPro"/>
</dbReference>
<dbReference type="PROSITE" id="PS00141">
    <property type="entry name" value="ASP_PROTEASE"/>
    <property type="match status" value="1"/>
</dbReference>
<dbReference type="PANTHER" id="PTHR33064">
    <property type="entry name" value="POL PROTEIN"/>
    <property type="match status" value="1"/>
</dbReference>
<evidence type="ECO:0008006" key="4">
    <source>
        <dbReference type="Google" id="ProtNLM"/>
    </source>
</evidence>
<dbReference type="Gene3D" id="3.30.70.270">
    <property type="match status" value="1"/>
</dbReference>
<dbReference type="InterPro" id="IPR034122">
    <property type="entry name" value="Retropepsin-like_bacterial"/>
</dbReference>
<dbReference type="Gene3D" id="3.10.10.10">
    <property type="entry name" value="HIV Type 1 Reverse Transcriptase, subunit A, domain 1"/>
    <property type="match status" value="1"/>
</dbReference>
<organism evidence="2 3">
    <name type="scientific">Phytophthora megakarya</name>
    <dbReference type="NCBI Taxonomy" id="4795"/>
    <lineage>
        <taxon>Eukaryota</taxon>
        <taxon>Sar</taxon>
        <taxon>Stramenopiles</taxon>
        <taxon>Oomycota</taxon>
        <taxon>Peronosporomycetes</taxon>
        <taxon>Peronosporales</taxon>
        <taxon>Peronosporaceae</taxon>
        <taxon>Phytophthora</taxon>
    </lineage>
</organism>
<dbReference type="AlphaFoldDB" id="A0A225UUB0"/>
<accession>A0A225UUB0</accession>
<evidence type="ECO:0000313" key="2">
    <source>
        <dbReference type="EMBL" id="OWY96136.1"/>
    </source>
</evidence>
<dbReference type="InterPro" id="IPR021109">
    <property type="entry name" value="Peptidase_aspartic_dom_sf"/>
</dbReference>
<dbReference type="SUPFAM" id="SSF50630">
    <property type="entry name" value="Acid proteases"/>
    <property type="match status" value="1"/>
</dbReference>
<dbReference type="Gene3D" id="2.40.70.10">
    <property type="entry name" value="Acid Proteases"/>
    <property type="match status" value="1"/>
</dbReference>
<feature type="compositionally biased region" description="Polar residues" evidence="1">
    <location>
        <begin position="330"/>
        <end position="340"/>
    </location>
</feature>
<dbReference type="GO" id="GO:0006508">
    <property type="term" value="P:proteolysis"/>
    <property type="evidence" value="ECO:0007669"/>
    <property type="project" value="InterPro"/>
</dbReference>
<dbReference type="InterPro" id="IPR043502">
    <property type="entry name" value="DNA/RNA_pol_sf"/>
</dbReference>
<name>A0A225UUB0_9STRA</name>
<dbReference type="Proteomes" id="UP000198211">
    <property type="component" value="Unassembled WGS sequence"/>
</dbReference>
<evidence type="ECO:0000256" key="1">
    <source>
        <dbReference type="SAM" id="MobiDB-lite"/>
    </source>
</evidence>
<dbReference type="SUPFAM" id="SSF56672">
    <property type="entry name" value="DNA/RNA polymerases"/>
    <property type="match status" value="1"/>
</dbReference>
<dbReference type="InterPro" id="IPR043128">
    <property type="entry name" value="Rev_trsase/Diguanyl_cyclase"/>
</dbReference>
<protein>
    <recommendedName>
        <fullName evidence="4">Peptidase A2 domain-containing protein</fullName>
    </recommendedName>
</protein>
<feature type="compositionally biased region" description="Basic and acidic residues" evidence="1">
    <location>
        <begin position="341"/>
        <end position="360"/>
    </location>
</feature>
<evidence type="ECO:0000313" key="3">
    <source>
        <dbReference type="Proteomes" id="UP000198211"/>
    </source>
</evidence>
<comment type="caution">
    <text evidence="2">The sequence shown here is derived from an EMBL/GenBank/DDBJ whole genome shotgun (WGS) entry which is preliminary data.</text>
</comment>
<sequence length="541" mass="60402">MRAYVRGAVNDVRTPILLDTGANVSIITTKLARRLKLKRVQGHRRQLEVQGIKKGSMNTTTRVIAKVTLGWNTVYEYEFWVMEHCAGSDVVLGTDFMIPAGIRLNLFNVNAKLPGEVMVPLIKVQSWDEDSAEGRHVCGGPTESLHIHSGQCSEFRLQKRKPSLGTHDVWIRGAAALIPTITKFNLGQPTRIRLTNITDKAVFCPAHLQVIVWVPRGYTPKMTGYVPIDSRKYEEWQVLAYAGSRDKTLLKRECDLYEQWRTFQPPAVDRRAYTPHTAIMQRVADDLSSDEEGSIDEVVQWNESLSDEVGEESGVVPTAEEVMIATMDGSNSNKLDTTVPETHELVGDRTSMESPDRGDWSSDESSPVTSHDVESVSAAEIDELEKTYVCVAQELSADGNFDNDDDGYVIHEENYISLRALVGILPHLTEPNITTLDYDSPNVKNPELSSSQQQRLIDVLKKHESIMISSGNALPPPGLIAFSNSPWASPIVIVLKKNGEDIRLCIDYKMVNHVTTVIEYVMPLVDDLMAELESVTKWVNT</sequence>
<dbReference type="PANTHER" id="PTHR33064:SF37">
    <property type="entry name" value="RIBONUCLEASE H"/>
    <property type="match status" value="1"/>
</dbReference>
<dbReference type="InterPro" id="IPR001969">
    <property type="entry name" value="Aspartic_peptidase_AS"/>
</dbReference>
<dbReference type="OrthoDB" id="117285at2759"/>
<dbReference type="CDD" id="cd05483">
    <property type="entry name" value="retropepsin_like_bacteria"/>
    <property type="match status" value="1"/>
</dbReference>
<dbReference type="EMBL" id="NBNE01012044">
    <property type="protein sequence ID" value="OWY96136.1"/>
    <property type="molecule type" value="Genomic_DNA"/>
</dbReference>
<keyword evidence="3" id="KW-1185">Reference proteome</keyword>
<reference evidence="3" key="1">
    <citation type="submission" date="2017-03" db="EMBL/GenBank/DDBJ databases">
        <title>Phytopthora megakarya and P. palmivora, two closely related causual agents of cacao black pod achieved similar genome size and gene model numbers by different mechanisms.</title>
        <authorList>
            <person name="Ali S."/>
            <person name="Shao J."/>
            <person name="Larry D.J."/>
            <person name="Kronmiller B."/>
            <person name="Shen D."/>
            <person name="Strem M.D."/>
            <person name="Melnick R.L."/>
            <person name="Guiltinan M.J."/>
            <person name="Tyler B.M."/>
            <person name="Meinhardt L.W."/>
            <person name="Bailey B.A."/>
        </authorList>
    </citation>
    <scope>NUCLEOTIDE SEQUENCE [LARGE SCALE GENOMIC DNA]</scope>
    <source>
        <strain evidence="3">zdho120</strain>
    </source>
</reference>
<proteinExistence type="predicted"/>